<dbReference type="GO" id="GO:0032993">
    <property type="term" value="C:protein-DNA complex"/>
    <property type="evidence" value="ECO:0007669"/>
    <property type="project" value="TreeGrafter"/>
</dbReference>
<evidence type="ECO:0000256" key="4">
    <source>
        <dbReference type="ARBA" id="ARBA00023159"/>
    </source>
</evidence>
<dbReference type="Gene3D" id="3.40.190.10">
    <property type="entry name" value="Periplasmic binding protein-like II"/>
    <property type="match status" value="2"/>
</dbReference>
<evidence type="ECO:0000256" key="3">
    <source>
        <dbReference type="ARBA" id="ARBA00023125"/>
    </source>
</evidence>
<keyword evidence="2" id="KW-0805">Transcription regulation</keyword>
<dbReference type="AlphaFoldDB" id="A0A0M7AVG5"/>
<dbReference type="SUPFAM" id="SSF46785">
    <property type="entry name" value="Winged helix' DNA-binding domain"/>
    <property type="match status" value="1"/>
</dbReference>
<dbReference type="InterPro" id="IPR036390">
    <property type="entry name" value="WH_DNA-bd_sf"/>
</dbReference>
<dbReference type="Gene3D" id="1.10.10.10">
    <property type="entry name" value="Winged helix-like DNA-binding domain superfamily/Winged helix DNA-binding domain"/>
    <property type="match status" value="1"/>
</dbReference>
<dbReference type="GO" id="GO:0003677">
    <property type="term" value="F:DNA binding"/>
    <property type="evidence" value="ECO:0007669"/>
    <property type="project" value="UniProtKB-KW"/>
</dbReference>
<dbReference type="Pfam" id="PF00126">
    <property type="entry name" value="HTH_1"/>
    <property type="match status" value="1"/>
</dbReference>
<dbReference type="EMBL" id="CXWC01000012">
    <property type="protein sequence ID" value="CTQ75580.1"/>
    <property type="molecule type" value="Genomic_DNA"/>
</dbReference>
<dbReference type="Pfam" id="PF03466">
    <property type="entry name" value="LysR_substrate"/>
    <property type="match status" value="1"/>
</dbReference>
<dbReference type="InterPro" id="IPR000847">
    <property type="entry name" value="LysR_HTH_N"/>
</dbReference>
<dbReference type="GeneID" id="97671742"/>
<dbReference type="InterPro" id="IPR005119">
    <property type="entry name" value="LysR_subst-bd"/>
</dbReference>
<comment type="similarity">
    <text evidence="1">Belongs to the LysR transcriptional regulatory family.</text>
</comment>
<keyword evidence="5" id="KW-0804">Transcription</keyword>
<feature type="domain" description="HTH lysR-type" evidence="6">
    <location>
        <begin position="5"/>
        <end position="62"/>
    </location>
</feature>
<dbReference type="STRING" id="311410.LA5095_04251"/>
<evidence type="ECO:0000259" key="6">
    <source>
        <dbReference type="PROSITE" id="PS50931"/>
    </source>
</evidence>
<accession>A0A0M7AVG5</accession>
<keyword evidence="3" id="KW-0238">DNA-binding</keyword>
<dbReference type="FunFam" id="1.10.10.10:FF:000001">
    <property type="entry name" value="LysR family transcriptional regulator"/>
    <property type="match status" value="1"/>
</dbReference>
<evidence type="ECO:0000313" key="8">
    <source>
        <dbReference type="Proteomes" id="UP000049983"/>
    </source>
</evidence>
<dbReference type="SUPFAM" id="SSF53850">
    <property type="entry name" value="Periplasmic binding protein-like II"/>
    <property type="match status" value="1"/>
</dbReference>
<protein>
    <submittedName>
        <fullName evidence="7">Morphology and auto-aggregation control protein</fullName>
    </submittedName>
</protein>
<dbReference type="Proteomes" id="UP000049983">
    <property type="component" value="Unassembled WGS sequence"/>
</dbReference>
<dbReference type="OrthoDB" id="9775392at2"/>
<reference evidence="8" key="1">
    <citation type="submission" date="2015-07" db="EMBL/GenBank/DDBJ databases">
        <authorList>
            <person name="Rodrigo-Torres Lidia"/>
            <person name="Arahal R.David."/>
        </authorList>
    </citation>
    <scope>NUCLEOTIDE SEQUENCE [LARGE SCALE GENOMIC DNA]</scope>
    <source>
        <strain evidence="8">CECT 5096</strain>
    </source>
</reference>
<gene>
    <name evidence="7" type="primary">oxyR_3</name>
    <name evidence="7" type="ORF">LA5096_04452</name>
</gene>
<dbReference type="CDD" id="cd08411">
    <property type="entry name" value="PBP2_OxyR"/>
    <property type="match status" value="1"/>
</dbReference>
<dbReference type="PANTHER" id="PTHR30346">
    <property type="entry name" value="TRANSCRIPTIONAL DUAL REGULATOR HCAR-RELATED"/>
    <property type="match status" value="1"/>
</dbReference>
<evidence type="ECO:0000313" key="7">
    <source>
        <dbReference type="EMBL" id="CTQ75580.1"/>
    </source>
</evidence>
<organism evidence="7 8">
    <name type="scientific">Roseibium album</name>
    <dbReference type="NCBI Taxonomy" id="311410"/>
    <lineage>
        <taxon>Bacteria</taxon>
        <taxon>Pseudomonadati</taxon>
        <taxon>Pseudomonadota</taxon>
        <taxon>Alphaproteobacteria</taxon>
        <taxon>Hyphomicrobiales</taxon>
        <taxon>Stappiaceae</taxon>
        <taxon>Roseibium</taxon>
    </lineage>
</organism>
<dbReference type="PRINTS" id="PR00039">
    <property type="entry name" value="HTHLYSR"/>
</dbReference>
<name>A0A0M7AVG5_9HYPH</name>
<sequence>MRFRPSPRQLDYFIALAETLHFGKAAEKCNVSQPTLSSQFRLLEENLGAGLLERGSGDISLTAAGERLLPLARQALESLDEIVVVAHAGRENLGGLIRLGVSPTFGPYFMPYLLPILKRNFPDLELYIREDRPNLLEEGLAAGALDCIITPDIAPSGQLTERELCHESVSLAVPRGHPFSGLEVVPVSLLKGEKLLSLGHGFRLHNDVQALARAAGAEFLQDYEGTSLDALRQMASIGMGLALFPAAYIASEFPKEPNLLLKKVEGIAMHRVMYLVWRDGSSRAAHYEKLLSLALEAVKSMQAEGVEAADT</sequence>
<keyword evidence="4" id="KW-0010">Activator</keyword>
<dbReference type="GO" id="GO:0003700">
    <property type="term" value="F:DNA-binding transcription factor activity"/>
    <property type="evidence" value="ECO:0007669"/>
    <property type="project" value="InterPro"/>
</dbReference>
<evidence type="ECO:0000256" key="1">
    <source>
        <dbReference type="ARBA" id="ARBA00009437"/>
    </source>
</evidence>
<dbReference type="InterPro" id="IPR036388">
    <property type="entry name" value="WH-like_DNA-bd_sf"/>
</dbReference>
<dbReference type="PANTHER" id="PTHR30346:SF26">
    <property type="entry name" value="HYDROGEN PEROXIDE-INDUCIBLE GENES ACTIVATOR"/>
    <property type="match status" value="1"/>
</dbReference>
<dbReference type="PROSITE" id="PS50931">
    <property type="entry name" value="HTH_LYSR"/>
    <property type="match status" value="1"/>
</dbReference>
<evidence type="ECO:0000256" key="5">
    <source>
        <dbReference type="ARBA" id="ARBA00023163"/>
    </source>
</evidence>
<dbReference type="RefSeq" id="WP_055118509.1">
    <property type="nucleotide sequence ID" value="NZ_CANKXR010000003.1"/>
</dbReference>
<evidence type="ECO:0000256" key="2">
    <source>
        <dbReference type="ARBA" id="ARBA00023015"/>
    </source>
</evidence>
<proteinExistence type="inferred from homology"/>
<keyword evidence="8" id="KW-1185">Reference proteome</keyword>